<keyword evidence="1" id="KW-0812">Transmembrane</keyword>
<protein>
    <submittedName>
        <fullName evidence="2">Uncharacterized protein</fullName>
    </submittedName>
</protein>
<dbReference type="Proteomes" id="UP001157418">
    <property type="component" value="Unassembled WGS sequence"/>
</dbReference>
<feature type="transmembrane region" description="Helical" evidence="1">
    <location>
        <begin position="41"/>
        <end position="62"/>
    </location>
</feature>
<feature type="transmembrane region" description="Helical" evidence="1">
    <location>
        <begin position="274"/>
        <end position="299"/>
    </location>
</feature>
<dbReference type="PANTHER" id="PTHR12242">
    <property type="entry name" value="OS02G0130600 PROTEIN-RELATED"/>
    <property type="match status" value="1"/>
</dbReference>
<accession>A0AAU9M228</accession>
<sequence length="350" mass="41513">MIPHSISHINILDLLRRKNRKKRMDLPSQIDTTSLDYWMNWRFLLCSICVFGSIILAFFLIWKYDNSRDSETYKEGNQQKKACSLYECEAWMPCVKEIHPAWLLAFRIISFCLLLTACTADVVQQGTDLFYYYTQWTFTLVIFYFAFGSVFSVYGLFRYNKMFTAYSLYGNEQQAIYAPLNHQDLESASNQQEGSCFLLSAEFWGYVFQIVFQMTAGAVMLTDFVYWIVIVPFLTLVDYPMNFLTVLAHSLNLVFLLGDTALNSSRFPWHRISYFIFLTAFYVIFEWVVHAFVNTWWPYPFLDLSMDLAPLWYFIVALLHLPCYAIFALVVEFKYRILSRWFPESYRRLR</sequence>
<reference evidence="2 3" key="1">
    <citation type="submission" date="2022-01" db="EMBL/GenBank/DDBJ databases">
        <authorList>
            <person name="Xiong W."/>
            <person name="Schranz E."/>
        </authorList>
    </citation>
    <scope>NUCLEOTIDE SEQUENCE [LARGE SCALE GENOMIC DNA]</scope>
</reference>
<dbReference type="GO" id="GO:0016020">
    <property type="term" value="C:membrane"/>
    <property type="evidence" value="ECO:0007669"/>
    <property type="project" value="TreeGrafter"/>
</dbReference>
<keyword evidence="3" id="KW-1185">Reference proteome</keyword>
<keyword evidence="1" id="KW-0472">Membrane</keyword>
<gene>
    <name evidence="2" type="ORF">LVIROSA_LOCUS8087</name>
</gene>
<name>A0AAU9M228_9ASTR</name>
<dbReference type="AlphaFoldDB" id="A0AAU9M228"/>
<feature type="transmembrane region" description="Helical" evidence="1">
    <location>
        <begin position="311"/>
        <end position="331"/>
    </location>
</feature>
<evidence type="ECO:0000313" key="2">
    <source>
        <dbReference type="EMBL" id="CAH1420637.1"/>
    </source>
</evidence>
<feature type="transmembrane region" description="Helical" evidence="1">
    <location>
        <begin position="135"/>
        <end position="157"/>
    </location>
</feature>
<keyword evidence="1" id="KW-1133">Transmembrane helix</keyword>
<feature type="transmembrane region" description="Helical" evidence="1">
    <location>
        <begin position="241"/>
        <end position="262"/>
    </location>
</feature>
<evidence type="ECO:0000313" key="3">
    <source>
        <dbReference type="Proteomes" id="UP001157418"/>
    </source>
</evidence>
<feature type="transmembrane region" description="Helical" evidence="1">
    <location>
        <begin position="203"/>
        <end position="229"/>
    </location>
</feature>
<dbReference type="EMBL" id="CAKMRJ010001112">
    <property type="protein sequence ID" value="CAH1420637.1"/>
    <property type="molecule type" value="Genomic_DNA"/>
</dbReference>
<feature type="transmembrane region" description="Helical" evidence="1">
    <location>
        <begin position="101"/>
        <end position="123"/>
    </location>
</feature>
<organism evidence="2 3">
    <name type="scientific">Lactuca virosa</name>
    <dbReference type="NCBI Taxonomy" id="75947"/>
    <lineage>
        <taxon>Eukaryota</taxon>
        <taxon>Viridiplantae</taxon>
        <taxon>Streptophyta</taxon>
        <taxon>Embryophyta</taxon>
        <taxon>Tracheophyta</taxon>
        <taxon>Spermatophyta</taxon>
        <taxon>Magnoliopsida</taxon>
        <taxon>eudicotyledons</taxon>
        <taxon>Gunneridae</taxon>
        <taxon>Pentapetalae</taxon>
        <taxon>asterids</taxon>
        <taxon>campanulids</taxon>
        <taxon>Asterales</taxon>
        <taxon>Asteraceae</taxon>
        <taxon>Cichorioideae</taxon>
        <taxon>Cichorieae</taxon>
        <taxon>Lactucinae</taxon>
        <taxon>Lactuca</taxon>
    </lineage>
</organism>
<comment type="caution">
    <text evidence="2">The sequence shown here is derived from an EMBL/GenBank/DDBJ whole genome shotgun (WGS) entry which is preliminary data.</text>
</comment>
<dbReference type="PANTHER" id="PTHR12242:SF29">
    <property type="entry name" value="TRANSMEMBRANE PROTEIN"/>
    <property type="match status" value="1"/>
</dbReference>
<evidence type="ECO:0000256" key="1">
    <source>
        <dbReference type="SAM" id="Phobius"/>
    </source>
</evidence>
<proteinExistence type="predicted"/>